<dbReference type="RefSeq" id="XP_721885.2">
    <property type="nucleotide sequence ID" value="XM_716792.2"/>
</dbReference>
<proteinExistence type="predicted"/>
<name>A0A1D8PP27_CANAL</name>
<feature type="coiled-coil region" evidence="3">
    <location>
        <begin position="321"/>
        <end position="348"/>
    </location>
</feature>
<protein>
    <submittedName>
        <fullName evidence="6">Uncharacterized protein</fullName>
    </submittedName>
</protein>
<dbReference type="PANTHER" id="PTHR15346">
    <property type="entry name" value="DYNACTIN SUBUNIT"/>
    <property type="match status" value="1"/>
</dbReference>
<accession>A0A1D8PP27</accession>
<dbReference type="FunCoup" id="A0A1D8PP27">
    <property type="interactions" value="75"/>
</dbReference>
<evidence type="ECO:0000313" key="7">
    <source>
        <dbReference type="Proteomes" id="UP000000559"/>
    </source>
</evidence>
<sequence length="373" mass="42541">MNKYSDLPDIDNEGQEVFESSDVESEIELPIETKHDPDIEISSINVEESKELFARNEIIDTTSFDFSGNLSRLNGYSVAQVEETTEEKLSRISRELEEIKLQDQTASASASASQQQVDQLLTILSELKSENNTTTNKLLRSDQLKIDSLFKHIESDTPAVASQNFNRLIDLENRLSVLESAVGGTEDITTTTSIQLTINDLSRKISIIENPEYNFDKIRQEVDKLTKELEELDLKRKVLDIDIDIDNDHDHNDDTSKTTTTITTTTITKQDKIDELYEKLPQINKYNQVAPMLLTRLKTLNSIHQEMKNNIDLSNGIDQILNDVQLDLKNWDQTIIKLNDRINDYEDNFAKNSTIVQERISDLILKVDSLSTD</sequence>
<dbReference type="CGD" id="CAL0000179867">
    <property type="gene designation" value="orf19.11459"/>
</dbReference>
<dbReference type="GO" id="GO:0005737">
    <property type="term" value="C:cytoplasm"/>
    <property type="evidence" value="ECO:0000318"/>
    <property type="project" value="GO_Central"/>
</dbReference>
<dbReference type="Proteomes" id="UP000000559">
    <property type="component" value="Chromosome 5"/>
</dbReference>
<keyword evidence="3" id="KW-0175">Coiled coil</keyword>
<dbReference type="VEuPathDB" id="FungiDB:C5_04890C_A"/>
<feature type="region of interest" description="Disordered" evidence="4">
    <location>
        <begin position="1"/>
        <end position="25"/>
    </location>
</feature>
<evidence type="ECO:0000313" key="6">
    <source>
        <dbReference type="EMBL" id="AOW29893.1"/>
    </source>
</evidence>
<dbReference type="STRING" id="237561.A0A1D8PP27"/>
<evidence type="ECO:0000256" key="2">
    <source>
        <dbReference type="ARBA" id="ARBA00022490"/>
    </source>
</evidence>
<dbReference type="GO" id="GO:0007052">
    <property type="term" value="P:mitotic spindle organization"/>
    <property type="evidence" value="ECO:0000318"/>
    <property type="project" value="GO_Central"/>
</dbReference>
<dbReference type="GeneID" id="3636415"/>
<reference evidence="6 7" key="1">
    <citation type="journal article" date="2004" name="Proc. Natl. Acad. Sci. U.S.A.">
        <title>The diploid genome sequence of Candida albicans.</title>
        <authorList>
            <person name="Jones T."/>
            <person name="Federspiel N.A."/>
            <person name="Chibana H."/>
            <person name="Dungan J."/>
            <person name="Kalman S."/>
            <person name="Magee B.B."/>
            <person name="Newport G."/>
            <person name="Thorstenson Y.R."/>
            <person name="Agabian N."/>
            <person name="Magee P.T."/>
            <person name="Davis R.W."/>
            <person name="Scherer S."/>
        </authorList>
    </citation>
    <scope>NUCLEOTIDE SEQUENCE [LARGE SCALE GENOMIC DNA]</scope>
    <source>
        <strain evidence="7">SC5314 / ATCC MYA-2876</strain>
    </source>
</reference>
<keyword evidence="7" id="KW-1185">Reference proteome</keyword>
<keyword evidence="2" id="KW-0963">Cytoplasm</keyword>
<dbReference type="AlphaFoldDB" id="A0A1D8PP27"/>
<evidence type="ECO:0000256" key="4">
    <source>
        <dbReference type="SAM" id="MobiDB-lite"/>
    </source>
</evidence>
<dbReference type="eggNOG" id="ENOG502S656">
    <property type="taxonomic scope" value="Eukaryota"/>
</dbReference>
<feature type="coiled-coil region" evidence="3">
    <location>
        <begin position="215"/>
        <end position="242"/>
    </location>
</feature>
<dbReference type="EMBL" id="CP017627">
    <property type="protein sequence ID" value="AOW29893.1"/>
    <property type="molecule type" value="Genomic_DNA"/>
</dbReference>
<evidence type="ECO:0000256" key="3">
    <source>
        <dbReference type="SAM" id="Coils"/>
    </source>
</evidence>
<feature type="compositionally biased region" description="Acidic residues" evidence="4">
    <location>
        <begin position="8"/>
        <end position="25"/>
    </location>
</feature>
<dbReference type="Pfam" id="PF04912">
    <property type="entry name" value="Dynamitin"/>
    <property type="match status" value="1"/>
</dbReference>
<feature type="coiled-coil region" evidence="3">
    <location>
        <begin position="82"/>
        <end position="130"/>
    </location>
</feature>
<evidence type="ECO:0000256" key="1">
    <source>
        <dbReference type="ARBA" id="ARBA00004496"/>
    </source>
</evidence>
<evidence type="ECO:0000313" key="5">
    <source>
        <dbReference type="CGD" id="CAL0000179867"/>
    </source>
</evidence>
<reference evidence="6 7" key="3">
    <citation type="journal article" date="2013" name="Genome Biol.">
        <title>Assembly of a phased diploid Candida albicans genome facilitates allele-specific measurements and provides a simple model for repeat and indel structure.</title>
        <authorList>
            <person name="Muzzey D."/>
            <person name="Schwartz K."/>
            <person name="Weissman J.S."/>
            <person name="Sherlock G."/>
        </authorList>
    </citation>
    <scope>NUCLEOTIDE SEQUENCE [LARGE SCALE GENOMIC DNA]</scope>
    <source>
        <strain evidence="7">SC5314 / ATCC MYA-2876</strain>
    </source>
</reference>
<dbReference type="GO" id="GO:0005869">
    <property type="term" value="C:dynactin complex"/>
    <property type="evidence" value="ECO:0000318"/>
    <property type="project" value="GO_Central"/>
</dbReference>
<dbReference type="KEGG" id="cal:CAALFM_C504890CA"/>
<dbReference type="OrthoDB" id="4977at2759"/>
<reference evidence="6 7" key="2">
    <citation type="journal article" date="2007" name="Genome Biol.">
        <title>Assembly of the Candida albicans genome into sixteen supercontigs aligned on the eight chromosomes.</title>
        <authorList>
            <person name="van het Hoog M."/>
            <person name="Rast T.J."/>
            <person name="Martchenko M."/>
            <person name="Grindle S."/>
            <person name="Dignard D."/>
            <person name="Hogues H."/>
            <person name="Cuomo C."/>
            <person name="Berriman M."/>
            <person name="Scherer S."/>
            <person name="Magee B.B."/>
            <person name="Whiteway M."/>
            <person name="Chibana H."/>
            <person name="Nantel A."/>
            <person name="Magee P.T."/>
        </authorList>
    </citation>
    <scope>GENOME REANNOTATION</scope>
    <source>
        <strain evidence="7">SC5314 / ATCC MYA-2876</strain>
    </source>
</reference>
<organism evidence="6 7">
    <name type="scientific">Candida albicans (strain SC5314 / ATCC MYA-2876)</name>
    <name type="common">Yeast</name>
    <dbReference type="NCBI Taxonomy" id="237561"/>
    <lineage>
        <taxon>Eukaryota</taxon>
        <taxon>Fungi</taxon>
        <taxon>Dikarya</taxon>
        <taxon>Ascomycota</taxon>
        <taxon>Saccharomycotina</taxon>
        <taxon>Pichiomycetes</taxon>
        <taxon>Debaryomycetaceae</taxon>
        <taxon>Candida/Lodderomyces clade</taxon>
        <taxon>Candida</taxon>
    </lineage>
</organism>
<gene>
    <name evidence="6" type="ordered locus">CAALFM_C504890CA</name>
    <name evidence="5" type="ordered locus">orf19.11459</name>
</gene>
<comment type="subcellular location">
    <subcellularLocation>
        <location evidence="1">Cytoplasm</location>
    </subcellularLocation>
</comment>
<dbReference type="InterPro" id="IPR028133">
    <property type="entry name" value="Dynamitin"/>
</dbReference>
<dbReference type="InParanoid" id="A0A1D8PP27"/>
<dbReference type="SMR" id="A0A1D8PP27"/>